<sequence>MPFPAMVPAKGRNVNNLIVCGPSGKKEEEIANKECAIVEAVMPSVEGIGNHKPAKKEIWICGNSVISVSKMRAKSTSHWFLLGFPPSTTNVYWYGNPTLMWDDLLPLLHEIYHCRSYPSIILIHLGENDLLIDSRCSLVPRMQNDLGILRRALPDVVIIWSSLLPLHFWTSSEKLQGMESERNNVNCKMAKYCNETGICYLSHKLITAEKKPLFMPDNTLSSAGADIFVRDLVEVLKPYHVCNEF</sequence>
<evidence type="ECO:0000313" key="2">
    <source>
        <dbReference type="RefSeq" id="XP_054833791.1"/>
    </source>
</evidence>
<accession>A0AA97KX05</accession>
<dbReference type="Gene3D" id="3.40.50.1110">
    <property type="entry name" value="SGNH hydrolase"/>
    <property type="match status" value="1"/>
</dbReference>
<dbReference type="SUPFAM" id="SSF52266">
    <property type="entry name" value="SGNH hydrolase"/>
    <property type="match status" value="1"/>
</dbReference>
<evidence type="ECO:0000313" key="1">
    <source>
        <dbReference type="Proteomes" id="UP001190640"/>
    </source>
</evidence>
<dbReference type="Proteomes" id="UP001190640">
    <property type="component" value="Chromosome 4"/>
</dbReference>
<proteinExistence type="predicted"/>
<organism evidence="1 2">
    <name type="scientific">Eublepharis macularius</name>
    <name type="common">Leopard gecko</name>
    <name type="synonym">Cyrtodactylus macularius</name>
    <dbReference type="NCBI Taxonomy" id="481883"/>
    <lineage>
        <taxon>Eukaryota</taxon>
        <taxon>Metazoa</taxon>
        <taxon>Chordata</taxon>
        <taxon>Craniata</taxon>
        <taxon>Vertebrata</taxon>
        <taxon>Euteleostomi</taxon>
        <taxon>Lepidosauria</taxon>
        <taxon>Squamata</taxon>
        <taxon>Bifurcata</taxon>
        <taxon>Gekkota</taxon>
        <taxon>Eublepharidae</taxon>
        <taxon>Eublepharinae</taxon>
        <taxon>Eublepharis</taxon>
    </lineage>
</organism>
<dbReference type="AlphaFoldDB" id="A0AA97KX05"/>
<dbReference type="KEGG" id="emc:129328630"/>
<keyword evidence="1" id="KW-1185">Reference proteome</keyword>
<reference evidence="2" key="1">
    <citation type="submission" date="2025-08" db="UniProtKB">
        <authorList>
            <consortium name="RefSeq"/>
        </authorList>
    </citation>
    <scope>IDENTIFICATION</scope>
    <source>
        <tissue evidence="2">Blood</tissue>
    </source>
</reference>
<protein>
    <submittedName>
        <fullName evidence="2">Uncharacterized protein LOC129328630</fullName>
    </submittedName>
</protein>
<dbReference type="InterPro" id="IPR036514">
    <property type="entry name" value="SGNH_hydro_sf"/>
</dbReference>
<dbReference type="GeneID" id="129328630"/>
<dbReference type="RefSeq" id="XP_054833791.1">
    <property type="nucleotide sequence ID" value="XM_054977816.1"/>
</dbReference>
<gene>
    <name evidence="2" type="primary">LOC129328630</name>
</gene>
<name>A0AA97KX05_EUBMA</name>